<comment type="caution">
    <text evidence="2">The sequence shown here is derived from an EMBL/GenBank/DDBJ whole genome shotgun (WGS) entry which is preliminary data.</text>
</comment>
<protein>
    <recommendedName>
        <fullName evidence="4">BTB domain-containing protein</fullName>
    </recommendedName>
</protein>
<evidence type="ECO:0000313" key="2">
    <source>
        <dbReference type="EMBL" id="RTE68896.1"/>
    </source>
</evidence>
<organism evidence="2 3">
    <name type="scientific">Fusarium euwallaceae</name>
    <dbReference type="NCBI Taxonomy" id="1147111"/>
    <lineage>
        <taxon>Eukaryota</taxon>
        <taxon>Fungi</taxon>
        <taxon>Dikarya</taxon>
        <taxon>Ascomycota</taxon>
        <taxon>Pezizomycotina</taxon>
        <taxon>Sordariomycetes</taxon>
        <taxon>Hypocreomycetidae</taxon>
        <taxon>Hypocreales</taxon>
        <taxon>Nectriaceae</taxon>
        <taxon>Fusarium</taxon>
        <taxon>Fusarium solani species complex</taxon>
    </lineage>
</organism>
<dbReference type="PANTHER" id="PTHR37538">
    <property type="entry name" value="BTB DOMAIN-CONTAINING PROTEIN"/>
    <property type="match status" value="1"/>
</dbReference>
<keyword evidence="3" id="KW-1185">Reference proteome</keyword>
<name>A0A430KZL8_9HYPO</name>
<accession>A0A430KZL8</accession>
<dbReference type="PANTHER" id="PTHR37538:SF4">
    <property type="entry name" value="PITSLRE SERINE_THREONINE-PROTEIN KINASE CDC2L1"/>
    <property type="match status" value="1"/>
</dbReference>
<dbReference type="EMBL" id="MIKF01000683">
    <property type="protein sequence ID" value="RTE68896.1"/>
    <property type="molecule type" value="Genomic_DNA"/>
</dbReference>
<evidence type="ECO:0000313" key="3">
    <source>
        <dbReference type="Proteomes" id="UP000287124"/>
    </source>
</evidence>
<proteinExistence type="predicted"/>
<dbReference type="Proteomes" id="UP000287124">
    <property type="component" value="Unassembled WGS sequence"/>
</dbReference>
<reference evidence="2 3" key="1">
    <citation type="submission" date="2017-06" db="EMBL/GenBank/DDBJ databases">
        <title>Comparative genomic analysis of Ambrosia Fusariam Clade fungi.</title>
        <authorList>
            <person name="Stajich J.E."/>
            <person name="Carrillo J."/>
            <person name="Kijimoto T."/>
            <person name="Eskalen A."/>
            <person name="O'Donnell K."/>
            <person name="Kasson M."/>
        </authorList>
    </citation>
    <scope>NUCLEOTIDE SEQUENCE [LARGE SCALE GENOMIC DNA]</scope>
    <source>
        <strain evidence="2 3">UCR1854</strain>
    </source>
</reference>
<feature type="region of interest" description="Disordered" evidence="1">
    <location>
        <begin position="1"/>
        <end position="25"/>
    </location>
</feature>
<gene>
    <name evidence="2" type="ORF">BHE90_016724</name>
</gene>
<evidence type="ECO:0008006" key="4">
    <source>
        <dbReference type="Google" id="ProtNLM"/>
    </source>
</evidence>
<evidence type="ECO:0000256" key="1">
    <source>
        <dbReference type="SAM" id="MobiDB-lite"/>
    </source>
</evidence>
<sequence>MKGGYTVDLTQPEDMGGQSPGELSSDSPYYGTMLKIEFMGGVKARVHRELINKHPEFSARFDELSPSEPLKLLDVPGRVGHTIVHFLFTGTYQALPTLPGDATGASKAKLVETLQVYFESIDLGLGDLASLAGQEIAGQCQGMSFASVIKLLDDEFSGFTGNETWLIEYLANRATMDSEQVTEEDIGKFRAALGDRCGVIDILLEGIMKLKFRLQSSQAMAV</sequence>
<dbReference type="AlphaFoldDB" id="A0A430KZL8"/>